<reference evidence="5 6" key="1">
    <citation type="journal article" date="2014" name="Int. J. Syst. Evol. Microbiol.">
        <title>Phylogenomics and the dynamic genome evolution of the genus Streptococcus.</title>
        <authorList>
            <consortium name="The Broad Institute Genome Sequencing Platform"/>
            <person name="Richards V.P."/>
            <person name="Palmer S.R."/>
            <person name="Pavinski Bitar P.D."/>
            <person name="Qin X."/>
            <person name="Weinstock G.M."/>
            <person name="Highlander S.K."/>
            <person name="Town C.D."/>
            <person name="Burne R.A."/>
            <person name="Stanhope M.J."/>
        </authorList>
    </citation>
    <scope>NUCLEOTIDE SEQUENCE [LARGE SCALE GENOMIC DNA]</scope>
    <source>
        <strain evidence="5 6">2285-97</strain>
    </source>
</reference>
<gene>
    <name evidence="5" type="ORF">STRUR_1335</name>
</gene>
<dbReference type="PANTHER" id="PTHR32309:SF13">
    <property type="entry name" value="FERRIC ENTEROBACTIN TRANSPORT PROTEIN FEPE"/>
    <property type="match status" value="1"/>
</dbReference>
<evidence type="ECO:0000313" key="6">
    <source>
        <dbReference type="Proteomes" id="UP000005388"/>
    </source>
</evidence>
<dbReference type="STRING" id="764291.STRUR_1335"/>
<keyword evidence="4" id="KW-1133">Transmembrane helix</keyword>
<dbReference type="GO" id="GO:0004713">
    <property type="term" value="F:protein tyrosine kinase activity"/>
    <property type="evidence" value="ECO:0007669"/>
    <property type="project" value="TreeGrafter"/>
</dbReference>
<dbReference type="GO" id="GO:0000271">
    <property type="term" value="P:polysaccharide biosynthetic process"/>
    <property type="evidence" value="ECO:0007669"/>
    <property type="project" value="UniProtKB-KW"/>
</dbReference>
<dbReference type="PANTHER" id="PTHR32309">
    <property type="entry name" value="TYROSINE-PROTEIN KINASE"/>
    <property type="match status" value="1"/>
</dbReference>
<keyword evidence="4" id="KW-0812">Transmembrane</keyword>
<evidence type="ECO:0000313" key="5">
    <source>
        <dbReference type="EMBL" id="EHJ57439.1"/>
    </source>
</evidence>
<keyword evidence="6" id="KW-1185">Reference proteome</keyword>
<protein>
    <submittedName>
        <fullName evidence="5">Chain length determinant protein</fullName>
    </submittedName>
</protein>
<sequence length="202" mass="22947">MVKTLWQHKFFILFFSLLVTLVGTVTIYSIWNEPDYQSQSQLHIESQTVNLTQIDYKKVFSTSDFYHRLIIENNLKQSEQSLRETITISELNSNDNLTITTQTSQANHSSQLANQVAKEAQKKLKTMGISDVSIEEAKTAQTVRSKLVNYALIVCFCVGFVTACLLTLLTRNIKKSALQPEMIEKKTGLPILGVLPPQEQEY</sequence>
<organism evidence="5 6">
    <name type="scientific">Streptococcus urinalis 2285-97</name>
    <dbReference type="NCBI Taxonomy" id="764291"/>
    <lineage>
        <taxon>Bacteria</taxon>
        <taxon>Bacillati</taxon>
        <taxon>Bacillota</taxon>
        <taxon>Bacilli</taxon>
        <taxon>Lactobacillales</taxon>
        <taxon>Streptococcaceae</taxon>
        <taxon>Streptococcus</taxon>
    </lineage>
</organism>
<evidence type="ECO:0000256" key="4">
    <source>
        <dbReference type="SAM" id="Phobius"/>
    </source>
</evidence>
<name>G5KGL1_9STRE</name>
<accession>G5KGL1</accession>
<dbReference type="EMBL" id="AEUZ02000001">
    <property type="protein sequence ID" value="EHJ57439.1"/>
    <property type="molecule type" value="Genomic_DNA"/>
</dbReference>
<dbReference type="AlphaFoldDB" id="G5KGL1"/>
<dbReference type="GO" id="GO:0005886">
    <property type="term" value="C:plasma membrane"/>
    <property type="evidence" value="ECO:0007669"/>
    <property type="project" value="TreeGrafter"/>
</dbReference>
<dbReference type="RefSeq" id="WP_006740150.1">
    <property type="nucleotide sequence ID" value="NZ_AEUZ02000001.1"/>
</dbReference>
<feature type="transmembrane region" description="Helical" evidence="4">
    <location>
        <begin position="12"/>
        <end position="31"/>
    </location>
</feature>
<evidence type="ECO:0000256" key="3">
    <source>
        <dbReference type="ARBA" id="ARBA00023169"/>
    </source>
</evidence>
<evidence type="ECO:0000256" key="1">
    <source>
        <dbReference type="ARBA" id="ARBA00005132"/>
    </source>
</evidence>
<evidence type="ECO:0000256" key="2">
    <source>
        <dbReference type="ARBA" id="ARBA00022903"/>
    </source>
</evidence>
<comment type="caution">
    <text evidence="5">The sequence shown here is derived from an EMBL/GenBank/DDBJ whole genome shotgun (WGS) entry which is preliminary data.</text>
</comment>
<keyword evidence="2" id="KW-0972">Capsule biogenesis/degradation</keyword>
<proteinExistence type="predicted"/>
<feature type="transmembrane region" description="Helical" evidence="4">
    <location>
        <begin position="147"/>
        <end position="169"/>
    </location>
</feature>
<comment type="pathway">
    <text evidence="1">Capsule biogenesis; capsule polysaccharide biosynthesis.</text>
</comment>
<keyword evidence="4" id="KW-0472">Membrane</keyword>
<keyword evidence="3" id="KW-0270">Exopolysaccharide synthesis</keyword>
<dbReference type="InterPro" id="IPR050445">
    <property type="entry name" value="Bact_polysacc_biosynth/exp"/>
</dbReference>
<dbReference type="Proteomes" id="UP000005388">
    <property type="component" value="Unassembled WGS sequence"/>
</dbReference>